<sequence>MDYKGTNNINGFYGNDKSIQNQDNEQNKFNKTMMILSSVIGLISLLILIALNITNLSVNIDRHLENSKNDDYIKNIMESTKSIIDSLSGNVNPRLNIITTATSYNLPTLISSQSRMIRNDIYQYCSPRYENPDAECPIVKNPRHEGQFSLYDTELALSCNDTTSVYRTMMGLDFIPFASFIPSPTTIRGCIRNPTFSLSDTIYSYSHSISHEACTDDTPTSQYWSIGKIVQGQNHTPIFKEMTNWYINDGKTRRNCATTASTNGAWLGCSLLEGSLSSDFFTQGISDIFLAYMDVFGRQKSWVIKSDRFPMDKNYDSLFFSLGSGMVLEGRVYFLMYGGLRDNNGGSAYCDGPECNSFDQNVCNKAQAPPSYNNKQTVSGLLSFDDSVATMPDLAYRTIPADQVTIGSRGRLYHFPYSNKTYIYLESASWHSLLQFGELIIGDNIRINWGDFTTFSRPAADPCSSANRCPKICLGGVYTDYFLLAEEEYLGISVILTGGKLMRGPQIRIGDKDHTYLTKNIVNQNQGAKTTTTTCFIYFHIPWCVSIVEMSPGAIGSEEPVTFMYPLWNTCIGEMTFWQNKDDEKE</sequence>
<feature type="disulfide bond" evidence="17">
    <location>
        <begin position="190"/>
        <end position="214"/>
    </location>
</feature>
<keyword evidence="11 18" id="KW-0261">Viral envelope protein</keyword>
<dbReference type="GO" id="GO:0046789">
    <property type="term" value="F:host cell surface receptor binding"/>
    <property type="evidence" value="ECO:0007669"/>
    <property type="project" value="InterPro"/>
</dbReference>
<feature type="disulfide bond" evidence="17">
    <location>
        <begin position="463"/>
        <end position="473"/>
    </location>
</feature>
<keyword evidence="21" id="KW-1185">Reference proteome</keyword>
<evidence type="ECO:0000256" key="19">
    <source>
        <dbReference type="SAM" id="Phobius"/>
    </source>
</evidence>
<dbReference type="Proteomes" id="UP001257273">
    <property type="component" value="Segment"/>
</dbReference>
<dbReference type="GO" id="GO:0019062">
    <property type="term" value="P:virion attachment to host cell"/>
    <property type="evidence" value="ECO:0007669"/>
    <property type="project" value="UniProtKB-KW"/>
</dbReference>
<evidence type="ECO:0000313" key="20">
    <source>
        <dbReference type="EMBL" id="UOL48932.1"/>
    </source>
</evidence>
<evidence type="ECO:0000256" key="14">
    <source>
        <dbReference type="ARBA" id="ARBA00023136"/>
    </source>
</evidence>
<accession>A0A8T9KMB1</accession>
<dbReference type="GO" id="GO:0020002">
    <property type="term" value="C:host cell plasma membrane"/>
    <property type="evidence" value="ECO:0007669"/>
    <property type="project" value="UniProtKB-SubCell"/>
</dbReference>
<dbReference type="Gene3D" id="2.120.10.10">
    <property type="match status" value="1"/>
</dbReference>
<keyword evidence="14 19" id="KW-0472">Membrane</keyword>
<evidence type="ECO:0000256" key="9">
    <source>
        <dbReference type="ARBA" id="ARBA00022844"/>
    </source>
</evidence>
<evidence type="ECO:0000256" key="6">
    <source>
        <dbReference type="ARBA" id="ARBA00022581"/>
    </source>
</evidence>
<keyword evidence="16" id="KW-1160">Virus entry into host cell</keyword>
<keyword evidence="4" id="KW-1032">Host cell membrane</keyword>
<keyword evidence="5 18" id="KW-0348">Hemagglutinin</keyword>
<dbReference type="GO" id="GO:0046718">
    <property type="term" value="P:symbiont entry into host cell"/>
    <property type="evidence" value="ECO:0007669"/>
    <property type="project" value="UniProtKB-KW"/>
</dbReference>
<keyword evidence="9" id="KW-0946">Virion</keyword>
<keyword evidence="7 19" id="KW-0812">Transmembrane</keyword>
<evidence type="ECO:0000256" key="10">
    <source>
        <dbReference type="ARBA" id="ARBA00022870"/>
    </source>
</evidence>
<evidence type="ECO:0000256" key="15">
    <source>
        <dbReference type="ARBA" id="ARBA00023180"/>
    </source>
</evidence>
<evidence type="ECO:0000256" key="7">
    <source>
        <dbReference type="ARBA" id="ARBA00022692"/>
    </source>
</evidence>
<evidence type="ECO:0000256" key="1">
    <source>
        <dbReference type="ARBA" id="ARBA00004208"/>
    </source>
</evidence>
<dbReference type="InterPro" id="IPR016285">
    <property type="entry name" value="Hemagglutn-neuramid"/>
</dbReference>
<dbReference type="InterPro" id="IPR036278">
    <property type="entry name" value="Sialidase_sf"/>
</dbReference>
<proteinExistence type="inferred from homology"/>
<evidence type="ECO:0000256" key="12">
    <source>
        <dbReference type="ARBA" id="ARBA00022968"/>
    </source>
</evidence>
<reference evidence="20" key="1">
    <citation type="submission" date="2021-12" db="EMBL/GenBank/DDBJ databases">
        <authorList>
            <person name="Tan Z.-Z."/>
            <person name="Pan Y.-F."/>
            <person name="Zhang Y.-Z."/>
        </authorList>
    </citation>
    <scope>NUCLEOTIDE SEQUENCE</scope>
    <source>
        <strain evidence="20">WFB_YunShu</strain>
    </source>
</reference>
<evidence type="ECO:0000256" key="5">
    <source>
        <dbReference type="ARBA" id="ARBA00022546"/>
    </source>
</evidence>
<feature type="disulfide bond" evidence="17">
    <location>
        <begin position="256"/>
        <end position="269"/>
    </location>
</feature>
<keyword evidence="12" id="KW-0735">Signal-anchor</keyword>
<keyword evidence="6" id="KW-0945">Host-virus interaction</keyword>
<dbReference type="EMBL" id="OM030333">
    <property type="protein sequence ID" value="UOL48932.1"/>
    <property type="molecule type" value="Viral_cRNA"/>
</dbReference>
<protein>
    <submittedName>
        <fullName evidence="20">Attachment glycoprotein</fullName>
    </submittedName>
</protein>
<evidence type="ECO:0000256" key="18">
    <source>
        <dbReference type="RuleBase" id="RU004216"/>
    </source>
</evidence>
<evidence type="ECO:0000256" key="3">
    <source>
        <dbReference type="ARBA" id="ARBA00007701"/>
    </source>
</evidence>
<organism evidence="20 21">
    <name type="scientific">Wufeng Myotis altarium paramyxovirus 1</name>
    <dbReference type="NCBI Taxonomy" id="2928981"/>
    <lineage>
        <taxon>Viruses</taxon>
        <taxon>Riboviria</taxon>
        <taxon>Orthornavirae</taxon>
        <taxon>Negarnaviricota</taxon>
        <taxon>Haploviricotina</taxon>
        <taxon>Monjiviricetes</taxon>
        <taxon>Mononegavirales</taxon>
        <taxon>Paramyxoviridae</taxon>
        <taxon>Orthoparamyxovirinae</taxon>
        <taxon>Parajeilongvirus</taxon>
        <taxon>Parajeilongvirus myotis</taxon>
    </lineage>
</organism>
<evidence type="ECO:0000256" key="13">
    <source>
        <dbReference type="ARBA" id="ARBA00022989"/>
    </source>
</evidence>
<dbReference type="GO" id="GO:0055036">
    <property type="term" value="C:virion membrane"/>
    <property type="evidence" value="ECO:0007669"/>
    <property type="project" value="UniProtKB-SubCell"/>
</dbReference>
<evidence type="ECO:0000256" key="16">
    <source>
        <dbReference type="ARBA" id="ARBA00023296"/>
    </source>
</evidence>
<dbReference type="GO" id="GO:0004308">
    <property type="term" value="F:exo-alpha-sialidase activity"/>
    <property type="evidence" value="ECO:0007669"/>
    <property type="project" value="InterPro"/>
</dbReference>
<evidence type="ECO:0000313" key="21">
    <source>
        <dbReference type="Proteomes" id="UP001257273"/>
    </source>
</evidence>
<comment type="subcellular location">
    <subcellularLocation>
        <location evidence="2">Host cell membrane</location>
        <topology evidence="2">Single-pass type II membrane protein</topology>
    </subcellularLocation>
    <subcellularLocation>
        <location evidence="1">Virion membrane</location>
        <topology evidence="1">Single-pass type II membrane protein</topology>
    </subcellularLocation>
</comment>
<evidence type="ECO:0000256" key="2">
    <source>
        <dbReference type="ARBA" id="ARBA00004336"/>
    </source>
</evidence>
<keyword evidence="17" id="KW-1015">Disulfide bond</keyword>
<keyword evidence="15" id="KW-0325">Glycoprotein</keyword>
<dbReference type="GO" id="GO:0019031">
    <property type="term" value="C:viral envelope"/>
    <property type="evidence" value="ECO:0007669"/>
    <property type="project" value="UniProtKB-KW"/>
</dbReference>
<evidence type="ECO:0000256" key="17">
    <source>
        <dbReference type="PIRSR" id="PIRSR001072-2"/>
    </source>
</evidence>
<dbReference type="PIRSF" id="PIRSF001072">
    <property type="entry name" value="Hemagglut-neuramid_paramyxoV"/>
    <property type="match status" value="1"/>
</dbReference>
<evidence type="ECO:0000256" key="11">
    <source>
        <dbReference type="ARBA" id="ARBA00022879"/>
    </source>
</evidence>
<dbReference type="Pfam" id="PF00423">
    <property type="entry name" value="HN"/>
    <property type="match status" value="1"/>
</dbReference>
<dbReference type="InterPro" id="IPR000665">
    <property type="entry name" value="Hemagglutn/HN"/>
</dbReference>
<keyword evidence="8" id="KW-1161">Viral attachment to host cell</keyword>
<evidence type="ECO:0000256" key="8">
    <source>
        <dbReference type="ARBA" id="ARBA00022804"/>
    </source>
</evidence>
<name>A0A8T9KMB1_9MONO</name>
<comment type="similarity">
    <text evidence="3 18">Belongs to the paramyxoviruses hemagglutinin-neuraminidase family.</text>
</comment>
<keyword evidence="13 19" id="KW-1133">Transmembrane helix</keyword>
<keyword evidence="10" id="KW-1043">Host membrane</keyword>
<feature type="transmembrane region" description="Helical" evidence="19">
    <location>
        <begin position="33"/>
        <end position="53"/>
    </location>
</feature>
<evidence type="ECO:0000256" key="4">
    <source>
        <dbReference type="ARBA" id="ARBA00022511"/>
    </source>
</evidence>
<feature type="disulfide bond" evidence="17">
    <location>
        <begin position="535"/>
        <end position="544"/>
    </location>
</feature>
<dbReference type="SUPFAM" id="SSF50939">
    <property type="entry name" value="Sialidases"/>
    <property type="match status" value="1"/>
</dbReference>